<dbReference type="InterPro" id="IPR029016">
    <property type="entry name" value="GAF-like_dom_sf"/>
</dbReference>
<sequence>MNLLFFPESPFRVKLSFESVIKELEETAGESGYYHGDKAGLLEEIASAPELRDGISNTLHIQKNADLIRRLMAPYFPPALTRNEIKAITIPYSGLVFNHSQRFLSILNASGSVFDFGIRDLDDHQSYVLSCCLILNEYYQTRLNFQKPLFYDIPTANGVVRHYKVLYNADFLDIFPTERSVDISREDIELLIDNYDNLDLWKEKFPENSWELRGFAIMSLIDVTIENAVSILKERLLKSGSDGFEEGVESVFQSVFNDPDIKAGFTLYNPDNRNFSIAVFGQPMRSFIMQGTAPMVAEDALCCHSYASIFKKGKYFAVSDTEELLTKEPENHLVRQLLTTGIQSFILAPVIREGVTLGVLEVTSRKKNELNSINAHKLDVVMPYITDNIKRLISDLQNQVQILIQEKYTTIHPSVYWKFKAEAQKFIYDQRLGKETTLREIVFKDVYPLYGQVDIKGSSYTRNINLQRDLQLQIESVLGLMAAVDAGSSALFTAEEKEQLDSFLREVSQSLHASAEQEINDYLEKHIHNKLKLIDEPGQQVLIGEYFEQTRKKEGRFHQFRRQYEESVSAINDRMSTIIDAAQTEAQSQFPHYFERFKTDGVEHNLYIGSSIAPDVPFTISRLHNLRFWQVRTLCIMAQAHYQLKPSLPCPMDITSLILVYNSPISIRFRMDEKRFDVDGSYNARFEIVKKRIDKAYVKNTHERITRPGKLTIVYSGLQEEAEYIGYVEELSKQGFFEPGIETLEVEDLQGVAGLKALRIKIRY</sequence>
<dbReference type="OrthoDB" id="627374at2"/>
<dbReference type="Gene3D" id="3.30.450.40">
    <property type="match status" value="1"/>
</dbReference>
<dbReference type="SUPFAM" id="SSF55781">
    <property type="entry name" value="GAF domain-like"/>
    <property type="match status" value="1"/>
</dbReference>
<comment type="caution">
    <text evidence="1">The sequence shown here is derived from an EMBL/GenBank/DDBJ whole genome shotgun (WGS) entry which is preliminary data.</text>
</comment>
<dbReference type="EMBL" id="QEAS01000002">
    <property type="protein sequence ID" value="PWG82028.1"/>
    <property type="molecule type" value="Genomic_DNA"/>
</dbReference>
<dbReference type="RefSeq" id="WP_109414305.1">
    <property type="nucleotide sequence ID" value="NZ_QEAS01000002.1"/>
</dbReference>
<evidence type="ECO:0000313" key="2">
    <source>
        <dbReference type="Proteomes" id="UP000245647"/>
    </source>
</evidence>
<reference evidence="1 2" key="1">
    <citation type="submission" date="2018-04" db="EMBL/GenBank/DDBJ databases">
        <title>Pedobacter chongqingensis sp. nov., isolated from a rottenly hemp rope.</title>
        <authorList>
            <person name="Cai Y."/>
        </authorList>
    </citation>
    <scope>NUCLEOTIDE SEQUENCE [LARGE SCALE GENOMIC DNA]</scope>
    <source>
        <strain evidence="1 2">FJ4-8</strain>
    </source>
</reference>
<protein>
    <submittedName>
        <fullName evidence="1">GAF domain-containing protein</fullName>
    </submittedName>
</protein>
<proteinExistence type="predicted"/>
<name>A0A2U2PL25_9SPHI</name>
<organism evidence="1 2">
    <name type="scientific">Pararcticibacter amylolyticus</name>
    <dbReference type="NCBI Taxonomy" id="2173175"/>
    <lineage>
        <taxon>Bacteria</taxon>
        <taxon>Pseudomonadati</taxon>
        <taxon>Bacteroidota</taxon>
        <taxon>Sphingobacteriia</taxon>
        <taxon>Sphingobacteriales</taxon>
        <taxon>Sphingobacteriaceae</taxon>
        <taxon>Pararcticibacter</taxon>
    </lineage>
</organism>
<gene>
    <name evidence="1" type="ORF">DDR33_03120</name>
</gene>
<dbReference type="AlphaFoldDB" id="A0A2U2PL25"/>
<accession>A0A2U2PL25</accession>
<evidence type="ECO:0000313" key="1">
    <source>
        <dbReference type="EMBL" id="PWG82028.1"/>
    </source>
</evidence>
<dbReference type="Proteomes" id="UP000245647">
    <property type="component" value="Unassembled WGS sequence"/>
</dbReference>
<keyword evidence="2" id="KW-1185">Reference proteome</keyword>